<evidence type="ECO:0008006" key="6">
    <source>
        <dbReference type="Google" id="ProtNLM"/>
    </source>
</evidence>
<evidence type="ECO:0000259" key="3">
    <source>
        <dbReference type="Pfam" id="PF26337"/>
    </source>
</evidence>
<dbReference type="InterPro" id="IPR058592">
    <property type="entry name" value="Gtf3_C"/>
</dbReference>
<dbReference type="EMBL" id="JBIACK010000006">
    <property type="protein sequence ID" value="MFE8701746.1"/>
    <property type="molecule type" value="Genomic_DNA"/>
</dbReference>
<evidence type="ECO:0000313" key="4">
    <source>
        <dbReference type="EMBL" id="MFE8701746.1"/>
    </source>
</evidence>
<dbReference type="Pfam" id="PF26337">
    <property type="entry name" value="Gtf3_C"/>
    <property type="match status" value="1"/>
</dbReference>
<organism evidence="4 5">
    <name type="scientific">Cytobacillus spartinae</name>
    <dbReference type="NCBI Taxonomy" id="3299023"/>
    <lineage>
        <taxon>Bacteria</taxon>
        <taxon>Bacillati</taxon>
        <taxon>Bacillota</taxon>
        <taxon>Bacilli</taxon>
        <taxon>Bacillales</taxon>
        <taxon>Bacillaceae</taxon>
        <taxon>Cytobacillus</taxon>
    </lineage>
</organism>
<protein>
    <recommendedName>
        <fullName evidence="6">Beta-1,6-galactofuranosyltransferase</fullName>
    </recommendedName>
</protein>
<dbReference type="PIRSF" id="PIRSF007023">
    <property type="entry name" value="UDP-Galf_transf"/>
    <property type="match status" value="1"/>
</dbReference>
<reference evidence="4 5" key="1">
    <citation type="submission" date="2024-08" db="EMBL/GenBank/DDBJ databases">
        <title>Two novel Cytobacillus novel species.</title>
        <authorList>
            <person name="Liu G."/>
        </authorList>
    </citation>
    <scope>NUCLEOTIDE SEQUENCE [LARGE SCALE GENOMIC DNA]</scope>
    <source>
        <strain evidence="4 5">FJAT-54145</strain>
    </source>
</reference>
<evidence type="ECO:0000313" key="5">
    <source>
        <dbReference type="Proteomes" id="UP001601059"/>
    </source>
</evidence>
<evidence type="ECO:0000259" key="2">
    <source>
        <dbReference type="Pfam" id="PF26334"/>
    </source>
</evidence>
<comment type="caution">
    <text evidence="4">The sequence shown here is derived from an EMBL/GenBank/DDBJ whole genome shotgun (WGS) entry which is preliminary data.</text>
</comment>
<dbReference type="InterPro" id="IPR058591">
    <property type="entry name" value="Gtf3_N"/>
</dbReference>
<dbReference type="Proteomes" id="UP001601059">
    <property type="component" value="Unassembled WGS sequence"/>
</dbReference>
<sequence length="347" mass="40169">MEKYIIIEDNGMDYHAGSKARNDIDKIALDYGYTPLKVRKYKVTGAVNRIRQFLVVLYDWVKICMEIKKGSNLLIQFPLTFGQRYVRLYLSLIKKIRKVNVTTLIHDIHSIRGKDKTTSLDEIRFLKNSDYIICHNDKMKNLLNEMTIENQRIISLDIFDYISDFYAKKDIRDLKKSIIIAGNLDENKSKYVYRLKELDNDLIFNLYGPNYKNMNQISNIIYHGQYQPEELLNKLEGSFGLVWDGNEINTCSGNYGEYLKINNPHKTSLYLAAGIPVIVWDQSAVADFVQKENIGICVSSLFDISESISNISQEEYILMLNNVSKISEKLKGGYYTKIALDKTINNK</sequence>
<dbReference type="SUPFAM" id="SSF53756">
    <property type="entry name" value="UDP-Glycosyltransferase/glycogen phosphorylase"/>
    <property type="match status" value="1"/>
</dbReference>
<accession>A0ABW6KC23</accession>
<proteinExistence type="predicted"/>
<name>A0ABW6KC23_9BACI</name>
<dbReference type="Gene3D" id="3.40.50.2000">
    <property type="entry name" value="Glycogen Phosphorylase B"/>
    <property type="match status" value="2"/>
</dbReference>
<feature type="domain" description="Glucosyltransferase 3-like C-terminal" evidence="3">
    <location>
        <begin position="178"/>
        <end position="342"/>
    </location>
</feature>
<dbReference type="Pfam" id="PF26334">
    <property type="entry name" value="Gtf3_N"/>
    <property type="match status" value="1"/>
</dbReference>
<keyword evidence="5" id="KW-1185">Reference proteome</keyword>
<evidence type="ECO:0000256" key="1">
    <source>
        <dbReference type="ARBA" id="ARBA00022679"/>
    </source>
</evidence>
<feature type="domain" description="Glucosyltransferase 3-like N-terminal" evidence="2">
    <location>
        <begin position="4"/>
        <end position="158"/>
    </location>
</feature>
<gene>
    <name evidence="4" type="ORF">ACFYKX_14180</name>
</gene>
<dbReference type="RefSeq" id="WP_389361715.1">
    <property type="nucleotide sequence ID" value="NZ_JBIACK010000006.1"/>
</dbReference>
<keyword evidence="1" id="KW-0808">Transferase</keyword>